<keyword evidence="4 5" id="KW-0413">Isomerase</keyword>
<name>A0A0J6WWH7_9FIRM</name>
<sequence>MAENKTYAIFKTNNGDFTVELFPDKVPVTVENFKKLAESGFYDGTIFHRIIPEFMIQGGDPQGTGFGGSDEMIPDEFDRDLTFDEPGILAMANAGPNTGSSQFFITVVPTPWLQNHHSVFGKVVENYDTVAAISKVKTNRSDKPLSDVVLEAVKITSAL</sequence>
<protein>
    <recommendedName>
        <fullName evidence="5">Peptidyl-prolyl cis-trans isomerase</fullName>
        <shortName evidence="5">PPIase</shortName>
        <ecNumber evidence="5">5.2.1.8</ecNumber>
    </recommendedName>
</protein>
<evidence type="ECO:0000256" key="1">
    <source>
        <dbReference type="ARBA" id="ARBA00002388"/>
    </source>
</evidence>
<evidence type="ECO:0000256" key="5">
    <source>
        <dbReference type="RuleBase" id="RU363019"/>
    </source>
</evidence>
<evidence type="ECO:0000313" key="8">
    <source>
        <dbReference type="Proteomes" id="UP000036503"/>
    </source>
</evidence>
<dbReference type="EC" id="5.2.1.8" evidence="5"/>
<dbReference type="PROSITE" id="PS50072">
    <property type="entry name" value="CSA_PPIASE_2"/>
    <property type="match status" value="1"/>
</dbReference>
<keyword evidence="8" id="KW-1185">Reference proteome</keyword>
<comment type="function">
    <text evidence="1 5">PPIases accelerate the folding of proteins. It catalyzes the cis-trans isomerization of proline imidic peptide bonds in oligopeptides.</text>
</comment>
<dbReference type="PROSITE" id="PS00170">
    <property type="entry name" value="CSA_PPIASE_1"/>
    <property type="match status" value="1"/>
</dbReference>
<organism evidence="7 8">
    <name type="scientific">Megasphaera cerevisiae DSM 20462</name>
    <dbReference type="NCBI Taxonomy" id="1122219"/>
    <lineage>
        <taxon>Bacteria</taxon>
        <taxon>Bacillati</taxon>
        <taxon>Bacillota</taxon>
        <taxon>Negativicutes</taxon>
        <taxon>Veillonellales</taxon>
        <taxon>Veillonellaceae</taxon>
        <taxon>Megasphaera</taxon>
    </lineage>
</organism>
<dbReference type="PANTHER" id="PTHR45625">
    <property type="entry name" value="PEPTIDYL-PROLYL CIS-TRANS ISOMERASE-RELATED"/>
    <property type="match status" value="1"/>
</dbReference>
<comment type="similarity">
    <text evidence="2 5">Belongs to the cyclophilin-type PPIase family.</text>
</comment>
<evidence type="ECO:0000259" key="6">
    <source>
        <dbReference type="PROSITE" id="PS50072"/>
    </source>
</evidence>
<feature type="domain" description="PPIase cyclophilin-type" evidence="6">
    <location>
        <begin position="15"/>
        <end position="155"/>
    </location>
</feature>
<evidence type="ECO:0000313" key="7">
    <source>
        <dbReference type="EMBL" id="KMO86548.1"/>
    </source>
</evidence>
<dbReference type="PANTHER" id="PTHR45625:SF4">
    <property type="entry name" value="PEPTIDYLPROLYL ISOMERASE DOMAIN AND WD REPEAT-CONTAINING PROTEIN 1"/>
    <property type="match status" value="1"/>
</dbReference>
<dbReference type="GO" id="GO:0003755">
    <property type="term" value="F:peptidyl-prolyl cis-trans isomerase activity"/>
    <property type="evidence" value="ECO:0007669"/>
    <property type="project" value="UniProtKB-UniRule"/>
</dbReference>
<keyword evidence="3 5" id="KW-0697">Rotamase</keyword>
<dbReference type="SUPFAM" id="SSF50891">
    <property type="entry name" value="Cyclophilin-like"/>
    <property type="match status" value="1"/>
</dbReference>
<dbReference type="STRING" id="39029.BSR42_05845"/>
<evidence type="ECO:0000256" key="3">
    <source>
        <dbReference type="ARBA" id="ARBA00023110"/>
    </source>
</evidence>
<dbReference type="PIRSF" id="PIRSF001467">
    <property type="entry name" value="Peptidylpro_ismrse"/>
    <property type="match status" value="1"/>
</dbReference>
<dbReference type="EMBL" id="LEKT01000020">
    <property type="protein sequence ID" value="KMO86548.1"/>
    <property type="molecule type" value="Genomic_DNA"/>
</dbReference>
<dbReference type="PATRIC" id="fig|1122219.3.peg.1034"/>
<dbReference type="InterPro" id="IPR002130">
    <property type="entry name" value="Cyclophilin-type_PPIase_dom"/>
</dbReference>
<dbReference type="PRINTS" id="PR00153">
    <property type="entry name" value="CSAPPISMRASE"/>
</dbReference>
<dbReference type="GO" id="GO:0006457">
    <property type="term" value="P:protein folding"/>
    <property type="evidence" value="ECO:0007669"/>
    <property type="project" value="InterPro"/>
</dbReference>
<dbReference type="InterPro" id="IPR029000">
    <property type="entry name" value="Cyclophilin-like_dom_sf"/>
</dbReference>
<dbReference type="AlphaFoldDB" id="A0A0J6WWH7"/>
<dbReference type="InParanoid" id="A0A0J6WWH7"/>
<dbReference type="Gene3D" id="2.40.100.10">
    <property type="entry name" value="Cyclophilin-like"/>
    <property type="match status" value="1"/>
</dbReference>
<dbReference type="FunCoup" id="A0A0J6WWH7">
    <property type="interactions" value="306"/>
</dbReference>
<dbReference type="InterPro" id="IPR024936">
    <property type="entry name" value="Cyclophilin-type_PPIase"/>
</dbReference>
<accession>A0A0J6WWH7</accession>
<proteinExistence type="inferred from homology"/>
<dbReference type="Pfam" id="PF00160">
    <property type="entry name" value="Pro_isomerase"/>
    <property type="match status" value="1"/>
</dbReference>
<evidence type="ECO:0000256" key="4">
    <source>
        <dbReference type="ARBA" id="ARBA00023235"/>
    </source>
</evidence>
<reference evidence="7 8" key="1">
    <citation type="submission" date="2015-06" db="EMBL/GenBank/DDBJ databases">
        <title>Draft genome sequence of beer spoilage bacterium Megasphaera cerevisiae type strain 20462.</title>
        <authorList>
            <person name="Kutumbaka K."/>
            <person name="Pasmowitz J."/>
            <person name="Mategko J."/>
            <person name="Reyes D."/>
            <person name="Friedrich A."/>
            <person name="Han S."/>
            <person name="Martens-Habbena W."/>
            <person name="Neal-McKinney J."/>
            <person name="Janagama H.K."/>
            <person name="Nadala C."/>
            <person name="Samadpour M."/>
        </authorList>
    </citation>
    <scope>NUCLEOTIDE SEQUENCE [LARGE SCALE GENOMIC DNA]</scope>
    <source>
        <strain evidence="7 8">DSM 20462</strain>
    </source>
</reference>
<comment type="caution">
    <text evidence="7">The sequence shown here is derived from an EMBL/GenBank/DDBJ whole genome shotgun (WGS) entry which is preliminary data.</text>
</comment>
<dbReference type="OrthoDB" id="9807797at2"/>
<dbReference type="RefSeq" id="WP_048514211.1">
    <property type="nucleotide sequence ID" value="NZ_FUXD01000020.1"/>
</dbReference>
<evidence type="ECO:0000256" key="2">
    <source>
        <dbReference type="ARBA" id="ARBA00007365"/>
    </source>
</evidence>
<dbReference type="InterPro" id="IPR044666">
    <property type="entry name" value="Cyclophilin_A-like"/>
</dbReference>
<dbReference type="InterPro" id="IPR020892">
    <property type="entry name" value="Cyclophilin-type_PPIase_CS"/>
</dbReference>
<comment type="catalytic activity">
    <reaction evidence="5">
        <text>[protein]-peptidylproline (omega=180) = [protein]-peptidylproline (omega=0)</text>
        <dbReference type="Rhea" id="RHEA:16237"/>
        <dbReference type="Rhea" id="RHEA-COMP:10747"/>
        <dbReference type="Rhea" id="RHEA-COMP:10748"/>
        <dbReference type="ChEBI" id="CHEBI:83833"/>
        <dbReference type="ChEBI" id="CHEBI:83834"/>
        <dbReference type="EC" id="5.2.1.8"/>
    </reaction>
</comment>
<gene>
    <name evidence="7" type="ORF">AB840_07480</name>
</gene>
<dbReference type="Proteomes" id="UP000036503">
    <property type="component" value="Unassembled WGS sequence"/>
</dbReference>
<dbReference type="CDD" id="cd00317">
    <property type="entry name" value="cyclophilin"/>
    <property type="match status" value="1"/>
</dbReference>